<keyword evidence="2" id="KW-1185">Reference proteome</keyword>
<dbReference type="RefSeq" id="WP_115569290.1">
    <property type="nucleotide sequence ID" value="NZ_NXLV01000004.1"/>
</dbReference>
<accession>A0A3D8J2R3</accession>
<comment type="caution">
    <text evidence="1">The sequence shown here is derived from an EMBL/GenBank/DDBJ whole genome shotgun (WGS) entry which is preliminary data.</text>
</comment>
<sequence length="104" mass="12446">MVKIFCGSLISNKNKEVLEKKYNQEIEWIIDKEKIKEAHLVLFPSLNQIQEAKRIGIPFYFSKNSKIKKVRFFFKQILREFLDNLLLFRIIPPPPYRESNSIES</sequence>
<protein>
    <submittedName>
        <fullName evidence="1">Uncharacterized protein</fullName>
    </submittedName>
</protein>
<proteinExistence type="predicted"/>
<evidence type="ECO:0000313" key="2">
    <source>
        <dbReference type="Proteomes" id="UP000257045"/>
    </source>
</evidence>
<evidence type="ECO:0000313" key="1">
    <source>
        <dbReference type="EMBL" id="RDU71144.1"/>
    </source>
</evidence>
<organism evidence="1 2">
    <name type="scientific">Helicobacter brantae</name>
    <dbReference type="NCBI Taxonomy" id="375927"/>
    <lineage>
        <taxon>Bacteria</taxon>
        <taxon>Pseudomonadati</taxon>
        <taxon>Campylobacterota</taxon>
        <taxon>Epsilonproteobacteria</taxon>
        <taxon>Campylobacterales</taxon>
        <taxon>Helicobacteraceae</taxon>
        <taxon>Helicobacter</taxon>
    </lineage>
</organism>
<name>A0A3D8J2R3_9HELI</name>
<dbReference type="Proteomes" id="UP000257045">
    <property type="component" value="Unassembled WGS sequence"/>
</dbReference>
<dbReference type="EMBL" id="NXLV01000004">
    <property type="protein sequence ID" value="RDU71144.1"/>
    <property type="molecule type" value="Genomic_DNA"/>
</dbReference>
<reference evidence="1 2" key="1">
    <citation type="submission" date="2018-04" db="EMBL/GenBank/DDBJ databases">
        <title>Novel Campyloabacter and Helicobacter Species and Strains.</title>
        <authorList>
            <person name="Mannion A.J."/>
            <person name="Shen Z."/>
            <person name="Fox J.G."/>
        </authorList>
    </citation>
    <scope>NUCLEOTIDE SEQUENCE [LARGE SCALE GENOMIC DNA]</scope>
    <source>
        <strain evidence="1 2">MIT 04-9366</strain>
    </source>
</reference>
<dbReference type="AlphaFoldDB" id="A0A3D8J2R3"/>
<gene>
    <name evidence="1" type="ORF">CQA58_03255</name>
</gene>